<reference evidence="9" key="1">
    <citation type="journal article" date="2019" name="Int. J. Syst. Evol. Microbiol.">
        <title>The Global Catalogue of Microorganisms (GCM) 10K type strain sequencing project: providing services to taxonomists for standard genome sequencing and annotation.</title>
        <authorList>
            <consortium name="The Broad Institute Genomics Platform"/>
            <consortium name="The Broad Institute Genome Sequencing Center for Infectious Disease"/>
            <person name="Wu L."/>
            <person name="Ma J."/>
        </authorList>
    </citation>
    <scope>NUCLEOTIDE SEQUENCE [LARGE SCALE GENOMIC DNA]</scope>
    <source>
        <strain evidence="9">TBRC 1826</strain>
    </source>
</reference>
<keyword evidence="6 7" id="KW-0460">Magnesium</keyword>
<gene>
    <name evidence="8" type="ORF">ACFOVU_17630</name>
</gene>
<dbReference type="InterPro" id="IPR033942">
    <property type="entry name" value="IMPase"/>
</dbReference>
<dbReference type="Gene3D" id="3.40.190.80">
    <property type="match status" value="1"/>
</dbReference>
<dbReference type="GO" id="GO:0016787">
    <property type="term" value="F:hydrolase activity"/>
    <property type="evidence" value="ECO:0007669"/>
    <property type="project" value="UniProtKB-KW"/>
</dbReference>
<evidence type="ECO:0000256" key="4">
    <source>
        <dbReference type="ARBA" id="ARBA00022723"/>
    </source>
</evidence>
<dbReference type="RefSeq" id="WP_378534999.1">
    <property type="nucleotide sequence ID" value="NZ_JBHSBH010000011.1"/>
</dbReference>
<sequence>MTTADPADLLALAADTAREAGAVAADGQAGIGVLDTKSSPTDVVTAMDRAVEELIRKRLLAARPGDAVLGEEGGAAAGESAVRWIVDPIDGTVNYLYGREDWAVSIAAEADGEVVAGVVAVPARGDVYTAVLGGGAFCNGEPIAAAPAVPLDLALVATGFGYSSERRAHQAEVLRQVLPRVRDIRRGGAAAVDLCGVARGRCNAYYERGLNPWDWAAASLIAQEAGARVGGLNGAPAGPDLFIAAPGDLFGELHDLLEPLGADTDG</sequence>
<keyword evidence="9" id="KW-1185">Reference proteome</keyword>
<dbReference type="EMBL" id="JBHSBH010000011">
    <property type="protein sequence ID" value="MFC3997759.1"/>
    <property type="molecule type" value="Genomic_DNA"/>
</dbReference>
<keyword evidence="5 7" id="KW-0378">Hydrolase</keyword>
<dbReference type="PANTHER" id="PTHR20854:SF4">
    <property type="entry name" value="INOSITOL-1-MONOPHOSPHATASE-RELATED"/>
    <property type="match status" value="1"/>
</dbReference>
<comment type="similarity">
    <text evidence="3 7">Belongs to the inositol monophosphatase superfamily.</text>
</comment>
<comment type="catalytic activity">
    <reaction evidence="1 7">
        <text>a myo-inositol phosphate + H2O = myo-inositol + phosphate</text>
        <dbReference type="Rhea" id="RHEA:24056"/>
        <dbReference type="ChEBI" id="CHEBI:15377"/>
        <dbReference type="ChEBI" id="CHEBI:17268"/>
        <dbReference type="ChEBI" id="CHEBI:43474"/>
        <dbReference type="ChEBI" id="CHEBI:84139"/>
        <dbReference type="EC" id="3.1.3.25"/>
    </reaction>
</comment>
<dbReference type="CDD" id="cd01639">
    <property type="entry name" value="IMPase"/>
    <property type="match status" value="1"/>
</dbReference>
<name>A0ABV8FQV7_9ACTN</name>
<dbReference type="Gene3D" id="3.30.540.10">
    <property type="entry name" value="Fructose-1,6-Bisphosphatase, subunit A, domain 1"/>
    <property type="match status" value="1"/>
</dbReference>
<dbReference type="Proteomes" id="UP001595847">
    <property type="component" value="Unassembled WGS sequence"/>
</dbReference>
<evidence type="ECO:0000256" key="6">
    <source>
        <dbReference type="ARBA" id="ARBA00022842"/>
    </source>
</evidence>
<dbReference type="PROSITE" id="PS00629">
    <property type="entry name" value="IMP_1"/>
    <property type="match status" value="1"/>
</dbReference>
<evidence type="ECO:0000313" key="9">
    <source>
        <dbReference type="Proteomes" id="UP001595847"/>
    </source>
</evidence>
<dbReference type="InterPro" id="IPR000760">
    <property type="entry name" value="Inositol_monophosphatase-like"/>
</dbReference>
<comment type="caution">
    <text evidence="8">The sequence shown here is derived from an EMBL/GenBank/DDBJ whole genome shotgun (WGS) entry which is preliminary data.</text>
</comment>
<protein>
    <recommendedName>
        <fullName evidence="7">Inositol-1-monophosphatase</fullName>
        <ecNumber evidence="7">3.1.3.25</ecNumber>
    </recommendedName>
</protein>
<dbReference type="EC" id="3.1.3.25" evidence="7"/>
<evidence type="ECO:0000256" key="5">
    <source>
        <dbReference type="ARBA" id="ARBA00022801"/>
    </source>
</evidence>
<accession>A0ABV8FQV7</accession>
<dbReference type="InterPro" id="IPR020583">
    <property type="entry name" value="Inositol_monoP_metal-BS"/>
</dbReference>
<dbReference type="PROSITE" id="PS00630">
    <property type="entry name" value="IMP_2"/>
    <property type="match status" value="1"/>
</dbReference>
<evidence type="ECO:0000313" key="8">
    <source>
        <dbReference type="EMBL" id="MFC3997759.1"/>
    </source>
</evidence>
<keyword evidence="4 7" id="KW-0479">Metal-binding</keyword>
<organism evidence="8 9">
    <name type="scientific">Nocardiopsis sediminis</name>
    <dbReference type="NCBI Taxonomy" id="1778267"/>
    <lineage>
        <taxon>Bacteria</taxon>
        <taxon>Bacillati</taxon>
        <taxon>Actinomycetota</taxon>
        <taxon>Actinomycetes</taxon>
        <taxon>Streptosporangiales</taxon>
        <taxon>Nocardiopsidaceae</taxon>
        <taxon>Nocardiopsis</taxon>
    </lineage>
</organism>
<proteinExistence type="inferred from homology"/>
<evidence type="ECO:0000256" key="3">
    <source>
        <dbReference type="ARBA" id="ARBA00009759"/>
    </source>
</evidence>
<evidence type="ECO:0000256" key="2">
    <source>
        <dbReference type="ARBA" id="ARBA00001946"/>
    </source>
</evidence>
<dbReference type="Pfam" id="PF00459">
    <property type="entry name" value="Inositol_P"/>
    <property type="match status" value="1"/>
</dbReference>
<dbReference type="SUPFAM" id="SSF56655">
    <property type="entry name" value="Carbohydrate phosphatase"/>
    <property type="match status" value="1"/>
</dbReference>
<evidence type="ECO:0000256" key="7">
    <source>
        <dbReference type="RuleBase" id="RU364068"/>
    </source>
</evidence>
<comment type="cofactor">
    <cofactor evidence="2 7">
        <name>Mg(2+)</name>
        <dbReference type="ChEBI" id="CHEBI:18420"/>
    </cofactor>
</comment>
<dbReference type="PANTHER" id="PTHR20854">
    <property type="entry name" value="INOSITOL MONOPHOSPHATASE"/>
    <property type="match status" value="1"/>
</dbReference>
<dbReference type="InterPro" id="IPR020550">
    <property type="entry name" value="Inositol_monophosphatase_CS"/>
</dbReference>
<evidence type="ECO:0000256" key="1">
    <source>
        <dbReference type="ARBA" id="ARBA00001033"/>
    </source>
</evidence>
<dbReference type="PRINTS" id="PR00377">
    <property type="entry name" value="IMPHPHTASES"/>
</dbReference>